<gene>
    <name evidence="1" type="ORF">P872_04200</name>
</gene>
<evidence type="ECO:0000313" key="1">
    <source>
        <dbReference type="EMBL" id="ERM82726.1"/>
    </source>
</evidence>
<sequence>MLPIGNNSVFVFTSSFGEKDWRLPAIQPGICIGFPNGVERERKSDYLENKEQHIQQHNRLVIDARLSK</sequence>
<organism evidence="1 2">
    <name type="scientific">Rhodonellum psychrophilum GCM71 = DSM 17998</name>
    <dbReference type="NCBI Taxonomy" id="1123057"/>
    <lineage>
        <taxon>Bacteria</taxon>
        <taxon>Pseudomonadati</taxon>
        <taxon>Bacteroidota</taxon>
        <taxon>Cytophagia</taxon>
        <taxon>Cytophagales</taxon>
        <taxon>Cytophagaceae</taxon>
        <taxon>Rhodonellum</taxon>
    </lineage>
</organism>
<proteinExistence type="predicted"/>
<accession>U5C1B8</accession>
<name>U5C1B8_9BACT</name>
<protein>
    <submittedName>
        <fullName evidence="1">Uncharacterized protein</fullName>
    </submittedName>
</protein>
<reference evidence="1 2" key="1">
    <citation type="journal article" date="2013" name="Genome Announc.">
        <title>Draft Genome Sequence of the Psychrophilic and Alkaliphilic Rhodonellum psychrophilum Strain GCM71T.</title>
        <authorList>
            <person name="Hauptmann A.L."/>
            <person name="Glaring M.A."/>
            <person name="Hallin P.F."/>
            <person name="Prieme A."/>
            <person name="Stougaard P."/>
        </authorList>
    </citation>
    <scope>NUCLEOTIDE SEQUENCE [LARGE SCALE GENOMIC DNA]</scope>
    <source>
        <strain evidence="1 2">GCM71</strain>
    </source>
</reference>
<comment type="caution">
    <text evidence="1">The sequence shown here is derived from an EMBL/GenBank/DDBJ whole genome shotgun (WGS) entry which is preliminary data.</text>
</comment>
<evidence type="ECO:0000313" key="2">
    <source>
        <dbReference type="Proteomes" id="UP000016843"/>
    </source>
</evidence>
<dbReference type="AlphaFoldDB" id="U5C1B8"/>
<keyword evidence="2" id="KW-1185">Reference proteome</keyword>
<dbReference type="EMBL" id="AWXR01000022">
    <property type="protein sequence ID" value="ERM82726.1"/>
    <property type="molecule type" value="Genomic_DNA"/>
</dbReference>
<dbReference type="Proteomes" id="UP000016843">
    <property type="component" value="Unassembled WGS sequence"/>
</dbReference>